<dbReference type="STRING" id="1548207.AXK11_05020"/>
<protein>
    <recommendedName>
        <fullName evidence="18">TonB-dependent receptor</fullName>
    </recommendedName>
</protein>
<evidence type="ECO:0000256" key="10">
    <source>
        <dbReference type="PROSITE-ProRule" id="PRU01360"/>
    </source>
</evidence>
<dbReference type="GO" id="GO:0044718">
    <property type="term" value="P:siderophore transmembrane transport"/>
    <property type="evidence" value="ECO:0007669"/>
    <property type="project" value="TreeGrafter"/>
</dbReference>
<dbReference type="NCBIfam" id="TIGR01786">
    <property type="entry name" value="TonB-hemlactrns"/>
    <property type="match status" value="1"/>
</dbReference>
<dbReference type="InterPro" id="IPR037066">
    <property type="entry name" value="Plug_dom_sf"/>
</dbReference>
<dbReference type="Pfam" id="PF00593">
    <property type="entry name" value="TonB_dep_Rec_b-barrel"/>
    <property type="match status" value="1"/>
</dbReference>
<evidence type="ECO:0008006" key="18">
    <source>
        <dbReference type="Google" id="ProtNLM"/>
    </source>
</evidence>
<evidence type="ECO:0000256" key="6">
    <source>
        <dbReference type="ARBA" id="ARBA00022729"/>
    </source>
</evidence>
<keyword evidence="9 10" id="KW-0998">Cell outer membrane</keyword>
<dbReference type="InterPro" id="IPR036942">
    <property type="entry name" value="Beta-barrel_TonB_sf"/>
</dbReference>
<feature type="region of interest" description="Disordered" evidence="12">
    <location>
        <begin position="274"/>
        <end position="298"/>
    </location>
</feature>
<reference evidence="17" key="1">
    <citation type="submission" date="2016-02" db="EMBL/GenBank/DDBJ databases">
        <authorList>
            <person name="Sanders J.G."/>
            <person name="Lin J.Y."/>
            <person name="Wertz J.T."/>
            <person name="Russell J.A."/>
            <person name="Moreau C.S."/>
            <person name="Powell S."/>
        </authorList>
    </citation>
    <scope>NUCLEOTIDE SEQUENCE [LARGE SCALE GENOMIC DNA]</scope>
    <source>
        <strain evidence="17">CAG34</strain>
    </source>
</reference>
<evidence type="ECO:0000256" key="7">
    <source>
        <dbReference type="ARBA" id="ARBA00023077"/>
    </source>
</evidence>
<evidence type="ECO:0000256" key="2">
    <source>
        <dbReference type="ARBA" id="ARBA00009810"/>
    </source>
</evidence>
<dbReference type="AlphaFoldDB" id="A0A139SMQ8"/>
<dbReference type="CDD" id="cd01347">
    <property type="entry name" value="ligand_gated_channel"/>
    <property type="match status" value="1"/>
</dbReference>
<dbReference type="Gene3D" id="2.170.130.10">
    <property type="entry name" value="TonB-dependent receptor, plug domain"/>
    <property type="match status" value="1"/>
</dbReference>
<evidence type="ECO:0000259" key="14">
    <source>
        <dbReference type="Pfam" id="PF00593"/>
    </source>
</evidence>
<evidence type="ECO:0000313" key="16">
    <source>
        <dbReference type="EMBL" id="KXU35896.1"/>
    </source>
</evidence>
<feature type="chain" id="PRO_5007489601" description="TonB-dependent receptor" evidence="13">
    <location>
        <begin position="36"/>
        <end position="712"/>
    </location>
</feature>
<keyword evidence="7 11" id="KW-0798">TonB box</keyword>
<keyword evidence="5 10" id="KW-0812">Transmembrane</keyword>
<dbReference type="InterPro" id="IPR010949">
    <property type="entry name" value="TonB_Hb/transfer/lactofer_rcpt"/>
</dbReference>
<accession>A0A139SMQ8</accession>
<dbReference type="Gene3D" id="2.40.170.20">
    <property type="entry name" value="TonB-dependent receptor, beta-barrel domain"/>
    <property type="match status" value="1"/>
</dbReference>
<keyword evidence="8 10" id="KW-0472">Membrane</keyword>
<evidence type="ECO:0000256" key="9">
    <source>
        <dbReference type="ARBA" id="ARBA00023237"/>
    </source>
</evidence>
<evidence type="ECO:0000256" key="1">
    <source>
        <dbReference type="ARBA" id="ARBA00004571"/>
    </source>
</evidence>
<proteinExistence type="inferred from homology"/>
<keyword evidence="4 10" id="KW-1134">Transmembrane beta strand</keyword>
<gene>
    <name evidence="16" type="ORF">AXK11_05020</name>
</gene>
<dbReference type="GO" id="GO:0009279">
    <property type="term" value="C:cell outer membrane"/>
    <property type="evidence" value="ECO:0007669"/>
    <property type="project" value="UniProtKB-SubCell"/>
</dbReference>
<dbReference type="InterPro" id="IPR039426">
    <property type="entry name" value="TonB-dep_rcpt-like"/>
</dbReference>
<keyword evidence="17" id="KW-1185">Reference proteome</keyword>
<feature type="signal peptide" evidence="13">
    <location>
        <begin position="1"/>
        <end position="35"/>
    </location>
</feature>
<dbReference type="PANTHER" id="PTHR30069">
    <property type="entry name" value="TONB-DEPENDENT OUTER MEMBRANE RECEPTOR"/>
    <property type="match status" value="1"/>
</dbReference>
<comment type="caution">
    <text evidence="16">The sequence shown here is derived from an EMBL/GenBank/DDBJ whole genome shotgun (WGS) entry which is preliminary data.</text>
</comment>
<keyword evidence="6 13" id="KW-0732">Signal</keyword>
<dbReference type="GO" id="GO:0015232">
    <property type="term" value="F:heme transmembrane transporter activity"/>
    <property type="evidence" value="ECO:0007669"/>
    <property type="project" value="InterPro"/>
</dbReference>
<evidence type="ECO:0000256" key="5">
    <source>
        <dbReference type="ARBA" id="ARBA00022692"/>
    </source>
</evidence>
<feature type="compositionally biased region" description="Low complexity" evidence="12">
    <location>
        <begin position="284"/>
        <end position="294"/>
    </location>
</feature>
<sequence>MKNTHNKNALPGKLGKPGFLIAAVATASLCAYAQASDADASAAAARGPAADVQAETIHDLDAVTVTSTRTARRAFEVPGMTSVVDQKSLDLSQPQNVGDTVRTLPNVEITGGPRRNAETPTIRGRSQEHVLVLVDGMRQNFNQSRRGRFYLEPDMLKQVEVVRGPNSALYGSSAQGGTIAMRTKDALDLLEPGRSTGARVKAGYASVNEESFYSLAGYAAAGGLDLLAIGSYRDGGDIRLGTGDDLEFSGSESKSGLFKASYKTANGQTLALSADVTREESRQPSTPSSTSTSSIVDRTAKTDSAQARYLLNPNNSDLIDLELSAYQVETGNYDIGFTANLIDRDERRIVKTTGLSLINRSRIEHAALGRHSLTYGIEYFKDEITQVRWDTGAPQPILWNPDGKIDYHAVFAQDEIALTETLSLIPGLRYDKYKAGSPQVAHESSDDFLALKVGTVYRPRPWLYFFGLYSEGFVAPSLGQLFRGGTHFRRGSRQQDFAGNLDLRSEKSENYEAGIGLEFRFENQAHFQAKLSVFTQDARNPITTEVQIQPSVPPELAAVGVTQYELSKYINLGGADYEGAEIELGYSTPAWYLQAAGSTMTAREKTRPRRLDTTPADKLTVGGGVRIARAKLTLGGNALFVGSRASKVDRESYMTPGYAVWGAYVVWQPEFLGPRTSLNLNANNLFDKAYARSERDLFSSGRSIQTSLTVSF</sequence>
<keyword evidence="3 10" id="KW-0813">Transport</keyword>
<evidence type="ECO:0000256" key="8">
    <source>
        <dbReference type="ARBA" id="ARBA00023136"/>
    </source>
</evidence>
<evidence type="ECO:0000313" key="17">
    <source>
        <dbReference type="Proteomes" id="UP000070058"/>
    </source>
</evidence>
<evidence type="ECO:0000256" key="12">
    <source>
        <dbReference type="SAM" id="MobiDB-lite"/>
    </source>
</evidence>
<evidence type="ECO:0000256" key="4">
    <source>
        <dbReference type="ARBA" id="ARBA00022452"/>
    </source>
</evidence>
<comment type="subcellular location">
    <subcellularLocation>
        <location evidence="1 10">Cell outer membrane</location>
        <topology evidence="1 10">Multi-pass membrane protein</topology>
    </subcellularLocation>
</comment>
<dbReference type="PANTHER" id="PTHR30069:SF41">
    <property type="entry name" value="HEME_HEMOPEXIN UTILIZATION PROTEIN C"/>
    <property type="match status" value="1"/>
</dbReference>
<organism evidence="16 17">
    <name type="scientific">Cephaloticoccus primus</name>
    <dbReference type="NCBI Taxonomy" id="1548207"/>
    <lineage>
        <taxon>Bacteria</taxon>
        <taxon>Pseudomonadati</taxon>
        <taxon>Verrucomicrobiota</taxon>
        <taxon>Opitutia</taxon>
        <taxon>Opitutales</taxon>
        <taxon>Opitutaceae</taxon>
        <taxon>Cephaloticoccus</taxon>
    </lineage>
</organism>
<dbReference type="InterPro" id="IPR000531">
    <property type="entry name" value="Beta-barrel_TonB"/>
</dbReference>
<dbReference type="InterPro" id="IPR012910">
    <property type="entry name" value="Plug_dom"/>
</dbReference>
<dbReference type="NCBIfam" id="TIGR01785">
    <property type="entry name" value="TonB-hemin"/>
    <property type="match status" value="1"/>
</dbReference>
<evidence type="ECO:0000256" key="3">
    <source>
        <dbReference type="ARBA" id="ARBA00022448"/>
    </source>
</evidence>
<comment type="similarity">
    <text evidence="2 10 11">Belongs to the TonB-dependent receptor family.</text>
</comment>
<dbReference type="Pfam" id="PF07715">
    <property type="entry name" value="Plug"/>
    <property type="match status" value="1"/>
</dbReference>
<feature type="domain" description="TonB-dependent receptor plug" evidence="15">
    <location>
        <begin position="75"/>
        <end position="178"/>
    </location>
</feature>
<name>A0A139SMQ8_9BACT</name>
<feature type="domain" description="TonB-dependent receptor-like beta-barrel" evidence="14">
    <location>
        <begin position="265"/>
        <end position="685"/>
    </location>
</feature>
<dbReference type="InterPro" id="IPR011276">
    <property type="entry name" value="TonB_haem/Hb_rcpt"/>
</dbReference>
<evidence type="ECO:0000256" key="11">
    <source>
        <dbReference type="RuleBase" id="RU003357"/>
    </source>
</evidence>
<evidence type="ECO:0000259" key="15">
    <source>
        <dbReference type="Pfam" id="PF07715"/>
    </source>
</evidence>
<dbReference type="RefSeq" id="WP_068629877.1">
    <property type="nucleotide sequence ID" value="NZ_LSZQ01000041.1"/>
</dbReference>
<dbReference type="SUPFAM" id="SSF56935">
    <property type="entry name" value="Porins"/>
    <property type="match status" value="1"/>
</dbReference>
<dbReference type="Proteomes" id="UP000070058">
    <property type="component" value="Unassembled WGS sequence"/>
</dbReference>
<evidence type="ECO:0000256" key="13">
    <source>
        <dbReference type="SAM" id="SignalP"/>
    </source>
</evidence>
<dbReference type="EMBL" id="LSZQ01000041">
    <property type="protein sequence ID" value="KXU35896.1"/>
    <property type="molecule type" value="Genomic_DNA"/>
</dbReference>
<dbReference type="PROSITE" id="PS52016">
    <property type="entry name" value="TONB_DEPENDENT_REC_3"/>
    <property type="match status" value="1"/>
</dbReference>
<dbReference type="GO" id="GO:0015344">
    <property type="term" value="F:siderophore uptake transmembrane transporter activity"/>
    <property type="evidence" value="ECO:0007669"/>
    <property type="project" value="TreeGrafter"/>
</dbReference>